<name>A0A166ANB1_9EURY</name>
<dbReference type="PANTHER" id="PTHR34825">
    <property type="entry name" value="CONSERVED PROTEIN, WITH A WEAK D-GALACTARATE DEHYDRATASE/ALTRONATE HYDROLASE DOMAIN"/>
    <property type="match status" value="1"/>
</dbReference>
<dbReference type="Proteomes" id="UP000077245">
    <property type="component" value="Unassembled WGS sequence"/>
</dbReference>
<reference evidence="2 3" key="1">
    <citation type="submission" date="2016-04" db="EMBL/GenBank/DDBJ databases">
        <title>Genome sequence of Methanobrevibacter curvatus DSM 11111.</title>
        <authorList>
            <person name="Poehlein A."/>
            <person name="Seedorf H."/>
            <person name="Daniel R."/>
        </authorList>
    </citation>
    <scope>NUCLEOTIDE SEQUENCE [LARGE SCALE GENOMIC DNA]</scope>
    <source>
        <strain evidence="2 3">DSM 11111</strain>
    </source>
</reference>
<dbReference type="Pfam" id="PF08011">
    <property type="entry name" value="PDDEXK_9"/>
    <property type="match status" value="1"/>
</dbReference>
<dbReference type="InterPro" id="IPR018631">
    <property type="entry name" value="AAA-ATPase-like_dom"/>
</dbReference>
<dbReference type="Pfam" id="PF09820">
    <property type="entry name" value="AAA-ATPase_like"/>
    <property type="match status" value="1"/>
</dbReference>
<dbReference type="AlphaFoldDB" id="A0A166ANB1"/>
<protein>
    <submittedName>
        <fullName evidence="2">Putative AAA-ATPase</fullName>
    </submittedName>
</protein>
<gene>
    <name evidence="2" type="ORF">MBCUR_11130</name>
</gene>
<evidence type="ECO:0000313" key="3">
    <source>
        <dbReference type="Proteomes" id="UP000077245"/>
    </source>
</evidence>
<dbReference type="PANTHER" id="PTHR34825:SF1">
    <property type="entry name" value="AAA-ATPASE-LIKE DOMAIN-CONTAINING PROTEIN"/>
    <property type="match status" value="1"/>
</dbReference>
<proteinExistence type="predicted"/>
<evidence type="ECO:0000313" key="2">
    <source>
        <dbReference type="EMBL" id="KZX12261.1"/>
    </source>
</evidence>
<dbReference type="PATRIC" id="fig|49547.3.peg.1189"/>
<dbReference type="EMBL" id="LWMV01000170">
    <property type="protein sequence ID" value="KZX12261.1"/>
    <property type="molecule type" value="Genomic_DNA"/>
</dbReference>
<dbReference type="InterPro" id="IPR012547">
    <property type="entry name" value="PDDEXK_9"/>
</dbReference>
<sequence>MILVDEYDQPIIQNMNNPKIIEDNLIILHDFYKVLKANDRYIEFLFITGVSKFTGTSLFSGMKNPDDITLEEGFNSICGYTQKDIEREFKDHIIKTAESLNFSVEKALEKMKIWYNGYSWNGREKVYNPNSILNFFKKRRIDNYWFSSATPTFLINALKSDSEIILKNREVESGLLDNADPIEINNTQLLFQTGYLTVKSVKNEDRVKYTLGIPNREVEESLFERLLSLVSEKSLVEIQKIRGNILKAITNEDAEGLRDLITIYLLSEIPYQLHVKKEHYYHSIFLIWLKTLGFKILNEDSTNIGSIDSVLIKDKETVVIEIKYSETEKQKDLKKGVEKAFKSINEKKYFEKYLKHKNSKLLAIAFNRKDNLCEFRKNT</sequence>
<dbReference type="STRING" id="49547.MBCUR_11130"/>
<comment type="caution">
    <text evidence="2">The sequence shown here is derived from an EMBL/GenBank/DDBJ whole genome shotgun (WGS) entry which is preliminary data.</text>
</comment>
<keyword evidence="3" id="KW-1185">Reference proteome</keyword>
<accession>A0A166ANB1</accession>
<feature type="domain" description="AAA-ATPase-like" evidence="1">
    <location>
        <begin position="1"/>
        <end position="59"/>
    </location>
</feature>
<evidence type="ECO:0000259" key="1">
    <source>
        <dbReference type="Pfam" id="PF09820"/>
    </source>
</evidence>
<organism evidence="2 3">
    <name type="scientific">Methanobrevibacter curvatus</name>
    <dbReference type="NCBI Taxonomy" id="49547"/>
    <lineage>
        <taxon>Archaea</taxon>
        <taxon>Methanobacteriati</taxon>
        <taxon>Methanobacteriota</taxon>
        <taxon>Methanomada group</taxon>
        <taxon>Methanobacteria</taxon>
        <taxon>Methanobacteriales</taxon>
        <taxon>Methanobacteriaceae</taxon>
        <taxon>Methanobrevibacter</taxon>
    </lineage>
</organism>